<evidence type="ECO:0000256" key="6">
    <source>
        <dbReference type="SAM" id="Coils"/>
    </source>
</evidence>
<evidence type="ECO:0000256" key="7">
    <source>
        <dbReference type="SAM" id="MobiDB-lite"/>
    </source>
</evidence>
<keyword evidence="6" id="KW-0175">Coiled coil</keyword>
<evidence type="ECO:0000256" key="4">
    <source>
        <dbReference type="ARBA" id="ARBA00023163"/>
    </source>
</evidence>
<keyword evidence="5" id="KW-0539">Nucleus</keyword>
<evidence type="ECO:0000313" key="10">
    <source>
        <dbReference type="Proteomes" id="UP000593562"/>
    </source>
</evidence>
<dbReference type="InterPro" id="IPR001005">
    <property type="entry name" value="SANT/Myb"/>
</dbReference>
<dbReference type="CDD" id="cd12203">
    <property type="entry name" value="GT1"/>
    <property type="match status" value="1"/>
</dbReference>
<dbReference type="GO" id="GO:0005634">
    <property type="term" value="C:nucleus"/>
    <property type="evidence" value="ECO:0007669"/>
    <property type="project" value="UniProtKB-SubCell"/>
</dbReference>
<keyword evidence="2" id="KW-0805">Transcription regulation</keyword>
<accession>A0A7J7DFR6</accession>
<dbReference type="SUPFAM" id="SSF46689">
    <property type="entry name" value="Homeodomain-like"/>
    <property type="match status" value="1"/>
</dbReference>
<feature type="region of interest" description="Disordered" evidence="7">
    <location>
        <begin position="318"/>
        <end position="352"/>
    </location>
</feature>
<comment type="subcellular location">
    <subcellularLocation>
        <location evidence="1">Nucleus</location>
    </subcellularLocation>
</comment>
<dbReference type="EMBL" id="JAAARO010000007">
    <property type="protein sequence ID" value="KAF5745161.1"/>
    <property type="molecule type" value="Genomic_DNA"/>
</dbReference>
<feature type="domain" description="Myb-like" evidence="8">
    <location>
        <begin position="193"/>
        <end position="257"/>
    </location>
</feature>
<gene>
    <name evidence="9" type="ORF">HS088_TW07G00742</name>
</gene>
<sequence>MVGPPSSPQKIYASMAASVSPISFIQNAIPSSIQNLSANSIDTSSTPATSSSEESGGTHRKKRKLSEFFERLMKEVLEKQEKLQRNFIEAMEKCEQDRILREEAWKMQEMERIKRERELLVQERSIAAAKDAAVLSFLQKFADQATSTHLPENQTTPLEKAGERQFTFNCDDLTQGNSNSENLRQLNGNGESFSHISSSRWPKDEAEALIRLRTNLDMQYHDNGPKGPLWEEISTAMKKLGYDRSAKRCKEKWENMNKYFKKVKEGNRKRAVDSKTCPYFHQLDALYTEKTNKVVNSVHAGYEMRPEELLMHMMGAQEERQQQEPAGEDIESEIGNQNQQEDYGENEDEGDAYKIVANNANSMAVMD</sequence>
<evidence type="ECO:0000256" key="5">
    <source>
        <dbReference type="ARBA" id="ARBA00023242"/>
    </source>
</evidence>
<feature type="coiled-coil region" evidence="6">
    <location>
        <begin position="66"/>
        <end position="97"/>
    </location>
</feature>
<dbReference type="InParanoid" id="A0A7J7DFR6"/>
<dbReference type="GO" id="GO:0003677">
    <property type="term" value="F:DNA binding"/>
    <property type="evidence" value="ECO:0007669"/>
    <property type="project" value="UniProtKB-KW"/>
</dbReference>
<dbReference type="Gene3D" id="1.10.10.60">
    <property type="entry name" value="Homeodomain-like"/>
    <property type="match status" value="1"/>
</dbReference>
<dbReference type="PANTHER" id="PTHR21654">
    <property type="entry name" value="FI21293P1"/>
    <property type="match status" value="1"/>
</dbReference>
<keyword evidence="3" id="KW-0238">DNA-binding</keyword>
<dbReference type="SMART" id="SM00717">
    <property type="entry name" value="SANT"/>
    <property type="match status" value="1"/>
</dbReference>
<dbReference type="Pfam" id="PF13837">
    <property type="entry name" value="Myb_DNA-bind_4"/>
    <property type="match status" value="1"/>
</dbReference>
<dbReference type="FunFam" id="1.10.10.60:FF:000092">
    <property type="entry name" value="Trihelix transcription factor GT-2"/>
    <property type="match status" value="1"/>
</dbReference>
<proteinExistence type="predicted"/>
<keyword evidence="4" id="KW-0804">Transcription</keyword>
<dbReference type="GO" id="GO:0006355">
    <property type="term" value="P:regulation of DNA-templated transcription"/>
    <property type="evidence" value="ECO:0007669"/>
    <property type="project" value="UniProtKB-ARBA"/>
</dbReference>
<name>A0A7J7DFR6_TRIWF</name>
<evidence type="ECO:0000256" key="2">
    <source>
        <dbReference type="ARBA" id="ARBA00023015"/>
    </source>
</evidence>
<dbReference type="PROSITE" id="PS50090">
    <property type="entry name" value="MYB_LIKE"/>
    <property type="match status" value="1"/>
</dbReference>
<reference evidence="9 10" key="1">
    <citation type="journal article" date="2020" name="Nat. Commun.">
        <title>Genome of Tripterygium wilfordii and identification of cytochrome P450 involved in triptolide biosynthesis.</title>
        <authorList>
            <person name="Tu L."/>
            <person name="Su P."/>
            <person name="Zhang Z."/>
            <person name="Gao L."/>
            <person name="Wang J."/>
            <person name="Hu T."/>
            <person name="Zhou J."/>
            <person name="Zhang Y."/>
            <person name="Zhao Y."/>
            <person name="Liu Y."/>
            <person name="Song Y."/>
            <person name="Tong Y."/>
            <person name="Lu Y."/>
            <person name="Yang J."/>
            <person name="Xu C."/>
            <person name="Jia M."/>
            <person name="Peters R.J."/>
            <person name="Huang L."/>
            <person name="Gao W."/>
        </authorList>
    </citation>
    <scope>NUCLEOTIDE SEQUENCE [LARGE SCALE GENOMIC DNA]</scope>
    <source>
        <strain evidence="10">cv. XIE 37</strain>
        <tissue evidence="9">Leaf</tissue>
    </source>
</reference>
<dbReference type="InterPro" id="IPR009057">
    <property type="entry name" value="Homeodomain-like_sf"/>
</dbReference>
<dbReference type="InterPro" id="IPR044822">
    <property type="entry name" value="Myb_DNA-bind_4"/>
</dbReference>
<dbReference type="PANTHER" id="PTHR21654:SF14">
    <property type="entry name" value="TRIHELIX TRANSCRIPTION FACTOR GTL1-LIKE"/>
    <property type="match status" value="1"/>
</dbReference>
<feature type="region of interest" description="Disordered" evidence="7">
    <location>
        <begin position="38"/>
        <end position="62"/>
    </location>
</feature>
<keyword evidence="10" id="KW-1185">Reference proteome</keyword>
<dbReference type="Proteomes" id="UP000593562">
    <property type="component" value="Unassembled WGS sequence"/>
</dbReference>
<comment type="caution">
    <text evidence="9">The sequence shown here is derived from an EMBL/GenBank/DDBJ whole genome shotgun (WGS) entry which is preliminary data.</text>
</comment>
<evidence type="ECO:0000313" key="9">
    <source>
        <dbReference type="EMBL" id="KAF5745161.1"/>
    </source>
</evidence>
<dbReference type="AlphaFoldDB" id="A0A7J7DFR6"/>
<evidence type="ECO:0000256" key="3">
    <source>
        <dbReference type="ARBA" id="ARBA00023125"/>
    </source>
</evidence>
<evidence type="ECO:0000259" key="8">
    <source>
        <dbReference type="PROSITE" id="PS50090"/>
    </source>
</evidence>
<protein>
    <submittedName>
        <fullName evidence="9">Trihelix transcription factor GT-2-like</fullName>
    </submittedName>
</protein>
<feature type="compositionally biased region" description="Low complexity" evidence="7">
    <location>
        <begin position="43"/>
        <end position="55"/>
    </location>
</feature>
<organism evidence="9 10">
    <name type="scientific">Tripterygium wilfordii</name>
    <name type="common">Thunder God vine</name>
    <dbReference type="NCBI Taxonomy" id="458696"/>
    <lineage>
        <taxon>Eukaryota</taxon>
        <taxon>Viridiplantae</taxon>
        <taxon>Streptophyta</taxon>
        <taxon>Embryophyta</taxon>
        <taxon>Tracheophyta</taxon>
        <taxon>Spermatophyta</taxon>
        <taxon>Magnoliopsida</taxon>
        <taxon>eudicotyledons</taxon>
        <taxon>Gunneridae</taxon>
        <taxon>Pentapetalae</taxon>
        <taxon>rosids</taxon>
        <taxon>fabids</taxon>
        <taxon>Celastrales</taxon>
        <taxon>Celastraceae</taxon>
        <taxon>Tripterygium</taxon>
    </lineage>
</organism>
<evidence type="ECO:0000256" key="1">
    <source>
        <dbReference type="ARBA" id="ARBA00004123"/>
    </source>
</evidence>